<dbReference type="InterPro" id="IPR029063">
    <property type="entry name" value="SAM-dependent_MTases_sf"/>
</dbReference>
<dbReference type="PANTHER" id="PTHR36973">
    <property type="entry name" value="SLL1456 PROTEIN-RELATED"/>
    <property type="match status" value="1"/>
</dbReference>
<reference evidence="2 3" key="1">
    <citation type="submission" date="2021-08" db="EMBL/GenBank/DDBJ databases">
        <authorList>
            <person name="Peeters C."/>
        </authorList>
    </citation>
    <scope>NUCLEOTIDE SEQUENCE [LARGE SCALE GENOMIC DNA]</scope>
    <source>
        <strain evidence="2 3">LMG 23992</strain>
    </source>
</reference>
<protein>
    <recommendedName>
        <fullName evidence="1">Methyltransferase FkbM domain-containing protein</fullName>
    </recommendedName>
</protein>
<keyword evidence="3" id="KW-1185">Reference proteome</keyword>
<gene>
    <name evidence="2" type="ORF">LMG23992_02992</name>
</gene>
<evidence type="ECO:0000259" key="1">
    <source>
        <dbReference type="Pfam" id="PF05050"/>
    </source>
</evidence>
<dbReference type="Gene3D" id="3.40.50.150">
    <property type="entry name" value="Vaccinia Virus protein VP39"/>
    <property type="match status" value="1"/>
</dbReference>
<dbReference type="InterPro" id="IPR006342">
    <property type="entry name" value="FkbM_mtfrase"/>
</dbReference>
<evidence type="ECO:0000313" key="2">
    <source>
        <dbReference type="EMBL" id="CAG9175572.1"/>
    </source>
</evidence>
<evidence type="ECO:0000313" key="3">
    <source>
        <dbReference type="Proteomes" id="UP000727654"/>
    </source>
</evidence>
<comment type="caution">
    <text evidence="2">The sequence shown here is derived from an EMBL/GenBank/DDBJ whole genome shotgun (WGS) entry which is preliminary data.</text>
</comment>
<name>A0ABM8X6Q3_9BURK</name>
<feature type="domain" description="Methyltransferase FkbM" evidence="1">
    <location>
        <begin position="29"/>
        <end position="192"/>
    </location>
</feature>
<dbReference type="Pfam" id="PF05050">
    <property type="entry name" value="Methyltransf_21"/>
    <property type="match status" value="1"/>
</dbReference>
<dbReference type="InterPro" id="IPR053188">
    <property type="entry name" value="FkbM_Methyltransferase"/>
</dbReference>
<accession>A0ABM8X6Q3</accession>
<organism evidence="2 3">
    <name type="scientific">Cupriavidus laharis</name>
    <dbReference type="NCBI Taxonomy" id="151654"/>
    <lineage>
        <taxon>Bacteria</taxon>
        <taxon>Pseudomonadati</taxon>
        <taxon>Pseudomonadota</taxon>
        <taxon>Betaproteobacteria</taxon>
        <taxon>Burkholderiales</taxon>
        <taxon>Burkholderiaceae</taxon>
        <taxon>Cupriavidus</taxon>
    </lineage>
</organism>
<dbReference type="RefSeq" id="WP_224080576.1">
    <property type="nucleotide sequence ID" value="NZ_CAJZAI010000006.1"/>
</dbReference>
<sequence>MTFLSYAQNFEDVVLWRALKHIEAGFYIDIGANDPTLHSVTRAFYERGWAGVNVEPVNQFFSRLQSERPRDVNLQCAVGARKGEITFYSIPDTGLSTMDREVAHTHFEAGWRYTESNVPMRTLADICAEHVADKAIHFLKIDVEGAEADVVAGMDWKRWRPWIVVLESTRPLSQESSGVEWEHTLLAAGYQFAYFDGLNRFYVDDSHLDLADALKTPPNVFDEFMVDWMVDVGRREARVAELPAARLAAVQAALHEKEGEFDALQALYARQGEELNVARNHAGRLSAELRTVRQELQAVARLTAEISALRNSTSWRLTAPLRAVLDTLRGGRRVHAPQDVHRASEAAMSSPRAPALSARVRQQGISIAKRAVKRIGRAAIGHLRSHPTHKNLLLGLLARLPNLERAARRLYGSLSAPAGGYFPTVPTGNEGNWQDMPATNRWIASRLLRKSATSSTEDMEK</sequence>
<dbReference type="PANTHER" id="PTHR36973:SF4">
    <property type="entry name" value="NODULATION PROTEIN"/>
    <property type="match status" value="1"/>
</dbReference>
<proteinExistence type="predicted"/>
<dbReference type="Proteomes" id="UP000727654">
    <property type="component" value="Unassembled WGS sequence"/>
</dbReference>
<dbReference type="SUPFAM" id="SSF53335">
    <property type="entry name" value="S-adenosyl-L-methionine-dependent methyltransferases"/>
    <property type="match status" value="1"/>
</dbReference>
<dbReference type="EMBL" id="CAJZAI010000006">
    <property type="protein sequence ID" value="CAG9175572.1"/>
    <property type="molecule type" value="Genomic_DNA"/>
</dbReference>
<dbReference type="NCBIfam" id="TIGR01444">
    <property type="entry name" value="fkbM_fam"/>
    <property type="match status" value="1"/>
</dbReference>